<gene>
    <name evidence="3 7" type="primary">rsgA</name>
    <name evidence="7" type="ORF">TRIP_E10008</name>
</gene>
<dbReference type="Gene3D" id="3.40.50.300">
    <property type="entry name" value="P-loop containing nucleotide triphosphate hydrolases"/>
    <property type="match status" value="1"/>
</dbReference>
<keyword evidence="3" id="KW-0963">Cytoplasm</keyword>
<dbReference type="Pfam" id="PF03193">
    <property type="entry name" value="RsgA_GTPase"/>
    <property type="match status" value="1"/>
</dbReference>
<dbReference type="GO" id="GO:0003924">
    <property type="term" value="F:GTPase activity"/>
    <property type="evidence" value="ECO:0007669"/>
    <property type="project" value="UniProtKB-UniRule"/>
</dbReference>
<keyword evidence="3" id="KW-0699">rRNA-binding</keyword>
<evidence type="ECO:0000259" key="5">
    <source>
        <dbReference type="PROSITE" id="PS50936"/>
    </source>
</evidence>
<feature type="domain" description="EngC GTPase" evidence="5">
    <location>
        <begin position="85"/>
        <end position="232"/>
    </location>
</feature>
<dbReference type="InterPro" id="IPR010914">
    <property type="entry name" value="RsgA_GTPase_dom"/>
</dbReference>
<evidence type="ECO:0000256" key="4">
    <source>
        <dbReference type="SAM" id="MobiDB-lite"/>
    </source>
</evidence>
<feature type="binding site" evidence="3">
    <location>
        <begin position="176"/>
        <end position="184"/>
    </location>
    <ligand>
        <name>GTP</name>
        <dbReference type="ChEBI" id="CHEBI:37565"/>
    </ligand>
</feature>
<dbReference type="EMBL" id="UPXP01000001">
    <property type="protein sequence ID" value="VBB38373.1"/>
    <property type="molecule type" value="Genomic_DNA"/>
</dbReference>
<accession>A0A652ZRJ1</accession>
<evidence type="ECO:0000256" key="3">
    <source>
        <dbReference type="HAMAP-Rule" id="MF_01820"/>
    </source>
</evidence>
<keyword evidence="3" id="KW-0690">Ribosome biogenesis</keyword>
<dbReference type="HAMAP" id="MF_01820">
    <property type="entry name" value="GTPase_RsgA"/>
    <property type="match status" value="1"/>
</dbReference>
<keyword evidence="3" id="KW-0694">RNA-binding</keyword>
<dbReference type="PANTHER" id="PTHR32120">
    <property type="entry name" value="SMALL RIBOSOMAL SUBUNIT BIOGENESIS GTPASE RSGA"/>
    <property type="match status" value="1"/>
</dbReference>
<dbReference type="Gene3D" id="1.10.40.50">
    <property type="entry name" value="Probable gtpase engc, domain 3"/>
    <property type="match status" value="1"/>
</dbReference>
<reference evidence="7" key="1">
    <citation type="submission" date="2018-07" db="EMBL/GenBank/DDBJ databases">
        <authorList>
            <consortium name="Genoscope - CEA"/>
            <person name="William W."/>
        </authorList>
    </citation>
    <scope>NUCLEOTIDE SEQUENCE</scope>
    <source>
        <strain evidence="7">IK1</strain>
    </source>
</reference>
<dbReference type="GO" id="GO:0005525">
    <property type="term" value="F:GTP binding"/>
    <property type="evidence" value="ECO:0007669"/>
    <property type="project" value="UniProtKB-UniRule"/>
</dbReference>
<dbReference type="AlphaFoldDB" id="A0A652ZRJ1"/>
<proteinExistence type="inferred from homology"/>
<dbReference type="InterPro" id="IPR027417">
    <property type="entry name" value="P-loop_NTPase"/>
</dbReference>
<comment type="subunit">
    <text evidence="3">Monomer. Associates with 30S ribosomal subunit, binds 16S rRNA.</text>
</comment>
<dbReference type="PROSITE" id="PS51721">
    <property type="entry name" value="G_CP"/>
    <property type="match status" value="1"/>
</dbReference>
<dbReference type="EC" id="3.6.1.-" evidence="3"/>
<evidence type="ECO:0000259" key="6">
    <source>
        <dbReference type="PROSITE" id="PS51721"/>
    </source>
</evidence>
<dbReference type="PROSITE" id="PS50936">
    <property type="entry name" value="ENGC_GTPASE"/>
    <property type="match status" value="1"/>
</dbReference>
<comment type="caution">
    <text evidence="3">Lacks conserved residue(s) required for the propagation of feature annotation.</text>
</comment>
<protein>
    <recommendedName>
        <fullName evidence="3">Small ribosomal subunit biogenesis GTPase RsgA</fullName>
        <ecNumber evidence="3">3.6.1.-</ecNumber>
    </recommendedName>
</protein>
<dbReference type="InterPro" id="IPR004881">
    <property type="entry name" value="Ribosome_biogen_GTPase_RsgA"/>
</dbReference>
<evidence type="ECO:0000256" key="2">
    <source>
        <dbReference type="ARBA" id="ARBA00023134"/>
    </source>
</evidence>
<dbReference type="GO" id="GO:0042274">
    <property type="term" value="P:ribosomal small subunit biogenesis"/>
    <property type="evidence" value="ECO:0007669"/>
    <property type="project" value="UniProtKB-UniRule"/>
</dbReference>
<comment type="similarity">
    <text evidence="3">Belongs to the TRAFAC class YlqF/YawG GTPase family. RsgA subfamily.</text>
</comment>
<feature type="domain" description="CP-type G" evidence="6">
    <location>
        <begin position="76"/>
        <end position="234"/>
    </location>
</feature>
<keyword evidence="3 7" id="KW-0378">Hydrolase</keyword>
<organism evidence="7">
    <name type="scientific">uncultured Spirochaetota bacterium</name>
    <dbReference type="NCBI Taxonomy" id="460511"/>
    <lineage>
        <taxon>Bacteria</taxon>
        <taxon>Pseudomonadati</taxon>
        <taxon>Spirochaetota</taxon>
        <taxon>environmental samples</taxon>
    </lineage>
</organism>
<dbReference type="PANTHER" id="PTHR32120:SF11">
    <property type="entry name" value="SMALL RIBOSOMAL SUBUNIT BIOGENESIS GTPASE RSGA 1, MITOCHONDRIAL-RELATED"/>
    <property type="match status" value="1"/>
</dbReference>
<keyword evidence="2 3" id="KW-0342">GTP-binding</keyword>
<dbReference type="NCBIfam" id="TIGR00157">
    <property type="entry name" value="ribosome small subunit-dependent GTPase A"/>
    <property type="match status" value="1"/>
</dbReference>
<evidence type="ECO:0000313" key="7">
    <source>
        <dbReference type="EMBL" id="VBB38373.1"/>
    </source>
</evidence>
<feature type="region of interest" description="Disordered" evidence="4">
    <location>
        <begin position="304"/>
        <end position="330"/>
    </location>
</feature>
<feature type="compositionally biased region" description="Basic and acidic residues" evidence="4">
    <location>
        <begin position="304"/>
        <end position="322"/>
    </location>
</feature>
<keyword evidence="1 3" id="KW-0547">Nucleotide-binding</keyword>
<dbReference type="CDD" id="cd01854">
    <property type="entry name" value="YjeQ_EngC"/>
    <property type="match status" value="1"/>
</dbReference>
<comment type="subcellular location">
    <subcellularLocation>
        <location evidence="3">Cytoplasm</location>
    </subcellularLocation>
</comment>
<sequence>MKARVLFSSNNLAMALCEDGVERLCSFKGKRIKSLSGSYNSLAAGDEVEVRVAGEGRGIIATLYPRRNSFGRYNEKGRAEQAIAANIDRVVCVSSPKLPPFRPRFIDRLAVLAERASSPFTILMNKIDLGLDTRVEERLETYEKLGYRVLRCSAARGEGLKVFADLLDGGTTVLAGQSGVGKSSILNALLPGLGRKTGEVSEKYNRGKHTTTMATMIVTPMGYSIIDTPGIRRLALRSIPPDELVFCFPEMAPLVSSCALGARCSHVDEEGCAVRDAVRRSLIHRDRYESYIRIQEELALPREWKKDGPRDPSRKIRGIDRTRGRKLKHTGSTELDEDDFVY</sequence>
<name>A0A652ZRJ1_9SPIR</name>
<feature type="binding site" evidence="3">
    <location>
        <begin position="125"/>
        <end position="128"/>
    </location>
    <ligand>
        <name>GTP</name>
        <dbReference type="ChEBI" id="CHEBI:37565"/>
    </ligand>
</feature>
<dbReference type="GO" id="GO:0019843">
    <property type="term" value="F:rRNA binding"/>
    <property type="evidence" value="ECO:0007669"/>
    <property type="project" value="UniProtKB-KW"/>
</dbReference>
<dbReference type="SUPFAM" id="SSF52540">
    <property type="entry name" value="P-loop containing nucleoside triphosphate hydrolases"/>
    <property type="match status" value="1"/>
</dbReference>
<dbReference type="GO" id="GO:0005737">
    <property type="term" value="C:cytoplasm"/>
    <property type="evidence" value="ECO:0007669"/>
    <property type="project" value="UniProtKB-SubCell"/>
</dbReference>
<dbReference type="InterPro" id="IPR030378">
    <property type="entry name" value="G_CP_dom"/>
</dbReference>
<comment type="function">
    <text evidence="3">One of several proteins that assist in the late maturation steps of the functional core of the 30S ribosomal subunit. Helps release RbfA from mature subunits. May play a role in the assembly of ribosomal proteins into the subunit. Circularly permuted GTPase that catalyzes slow GTP hydrolysis, GTPase activity is stimulated by the 30S ribosomal subunit.</text>
</comment>
<evidence type="ECO:0000256" key="1">
    <source>
        <dbReference type="ARBA" id="ARBA00022741"/>
    </source>
</evidence>